<feature type="domain" description="GtrA/DPMS transmembrane" evidence="7">
    <location>
        <begin position="18"/>
        <end position="132"/>
    </location>
</feature>
<comment type="caution">
    <text evidence="8">The sequence shown here is derived from an EMBL/GenBank/DDBJ whole genome shotgun (WGS) entry which is preliminary data.</text>
</comment>
<evidence type="ECO:0000256" key="3">
    <source>
        <dbReference type="ARBA" id="ARBA00022692"/>
    </source>
</evidence>
<comment type="subcellular location">
    <subcellularLocation>
        <location evidence="1">Membrane</location>
        <topology evidence="1">Multi-pass membrane protein</topology>
    </subcellularLocation>
</comment>
<dbReference type="InterPro" id="IPR051401">
    <property type="entry name" value="GtrA_CellWall_Glycosyl"/>
</dbReference>
<dbReference type="EMBL" id="PFRH01000066">
    <property type="protein sequence ID" value="PJC52613.1"/>
    <property type="molecule type" value="Genomic_DNA"/>
</dbReference>
<dbReference type="GO" id="GO:0005886">
    <property type="term" value="C:plasma membrane"/>
    <property type="evidence" value="ECO:0007669"/>
    <property type="project" value="TreeGrafter"/>
</dbReference>
<dbReference type="Pfam" id="PF04138">
    <property type="entry name" value="GtrA_DPMS_TM"/>
    <property type="match status" value="1"/>
</dbReference>
<keyword evidence="4 6" id="KW-1133">Transmembrane helix</keyword>
<keyword evidence="3 6" id="KW-0812">Transmembrane</keyword>
<organism evidence="8 9">
    <name type="scientific">Candidatus Magasanikbacteria bacterium CG_4_9_14_0_2_um_filter_42_11</name>
    <dbReference type="NCBI Taxonomy" id="1974643"/>
    <lineage>
        <taxon>Bacteria</taxon>
        <taxon>Candidatus Magasanikiibacteriota</taxon>
    </lineage>
</organism>
<feature type="transmembrane region" description="Helical" evidence="6">
    <location>
        <begin position="79"/>
        <end position="100"/>
    </location>
</feature>
<dbReference type="Proteomes" id="UP000231456">
    <property type="component" value="Unassembled WGS sequence"/>
</dbReference>
<dbReference type="InterPro" id="IPR007267">
    <property type="entry name" value="GtrA_DPMS_TM"/>
</dbReference>
<dbReference type="PANTHER" id="PTHR38459:SF1">
    <property type="entry name" value="PROPHAGE BACTOPRENOL-LINKED GLUCOSE TRANSLOCASE HOMOLOG"/>
    <property type="match status" value="1"/>
</dbReference>
<evidence type="ECO:0000313" key="8">
    <source>
        <dbReference type="EMBL" id="PJC52613.1"/>
    </source>
</evidence>
<feature type="transmembrane region" description="Helical" evidence="6">
    <location>
        <begin position="43"/>
        <end position="67"/>
    </location>
</feature>
<proteinExistence type="inferred from homology"/>
<dbReference type="GO" id="GO:0000271">
    <property type="term" value="P:polysaccharide biosynthetic process"/>
    <property type="evidence" value="ECO:0007669"/>
    <property type="project" value="InterPro"/>
</dbReference>
<comment type="similarity">
    <text evidence="2">Belongs to the GtrA family.</text>
</comment>
<feature type="transmembrane region" description="Helical" evidence="6">
    <location>
        <begin position="20"/>
        <end position="37"/>
    </location>
</feature>
<keyword evidence="5 6" id="KW-0472">Membrane</keyword>
<evidence type="ECO:0000259" key="7">
    <source>
        <dbReference type="Pfam" id="PF04138"/>
    </source>
</evidence>
<evidence type="ECO:0000256" key="5">
    <source>
        <dbReference type="ARBA" id="ARBA00023136"/>
    </source>
</evidence>
<gene>
    <name evidence="8" type="ORF">CO030_01925</name>
</gene>
<accession>A0A2M8FA48</accession>
<feature type="transmembrane region" description="Helical" evidence="6">
    <location>
        <begin position="106"/>
        <end position="126"/>
    </location>
</feature>
<sequence>MVKKIIRYAIDARHAFMKYFIVGILGVILDLGTLTLFREQFGIAPYIAVILNQIILIVFNFTINKLWTFKNTAMPHTQLVRYLMLFVFNYAFAVLFMLIFNEHMGIDYRLVRICTIVLAVGWNFFLYRHWVFFMHEGKSEDTHVPGDA</sequence>
<name>A0A2M8FA48_9BACT</name>
<evidence type="ECO:0000256" key="4">
    <source>
        <dbReference type="ARBA" id="ARBA00022989"/>
    </source>
</evidence>
<dbReference type="AlphaFoldDB" id="A0A2M8FA48"/>
<evidence type="ECO:0000313" key="9">
    <source>
        <dbReference type="Proteomes" id="UP000231456"/>
    </source>
</evidence>
<evidence type="ECO:0000256" key="1">
    <source>
        <dbReference type="ARBA" id="ARBA00004141"/>
    </source>
</evidence>
<evidence type="ECO:0000256" key="6">
    <source>
        <dbReference type="SAM" id="Phobius"/>
    </source>
</evidence>
<protein>
    <recommendedName>
        <fullName evidence="7">GtrA/DPMS transmembrane domain-containing protein</fullName>
    </recommendedName>
</protein>
<evidence type="ECO:0000256" key="2">
    <source>
        <dbReference type="ARBA" id="ARBA00009399"/>
    </source>
</evidence>
<dbReference type="PANTHER" id="PTHR38459">
    <property type="entry name" value="PROPHAGE BACTOPRENOL-LINKED GLUCOSE TRANSLOCASE HOMOLOG"/>
    <property type="match status" value="1"/>
</dbReference>
<reference evidence="9" key="1">
    <citation type="submission" date="2017-09" db="EMBL/GenBank/DDBJ databases">
        <title>Depth-based differentiation of microbial function through sediment-hosted aquifers and enrichment of novel symbionts in the deep terrestrial subsurface.</title>
        <authorList>
            <person name="Probst A.J."/>
            <person name="Ladd B."/>
            <person name="Jarett J.K."/>
            <person name="Geller-Mcgrath D.E."/>
            <person name="Sieber C.M.K."/>
            <person name="Emerson J.B."/>
            <person name="Anantharaman K."/>
            <person name="Thomas B.C."/>
            <person name="Malmstrom R."/>
            <person name="Stieglmeier M."/>
            <person name="Klingl A."/>
            <person name="Woyke T."/>
            <person name="Ryan C.M."/>
            <person name="Banfield J.F."/>
        </authorList>
    </citation>
    <scope>NUCLEOTIDE SEQUENCE [LARGE SCALE GENOMIC DNA]</scope>
</reference>